<evidence type="ECO:0000256" key="6">
    <source>
        <dbReference type="ARBA" id="ARBA00023136"/>
    </source>
</evidence>
<dbReference type="EMBL" id="VIGV01000002">
    <property type="protein sequence ID" value="TWS25153.1"/>
    <property type="molecule type" value="Genomic_DNA"/>
</dbReference>
<evidence type="ECO:0000313" key="9">
    <source>
        <dbReference type="EMBL" id="TWS25153.1"/>
    </source>
</evidence>
<sequence length="268" mass="26607">MTARLRSVPALLVALVVAGGSGYGALTTGFDAGATASIPFAGPSAEHLLGTDKLGRDVLDRLLVGGTGLLLIALTLAAAVTVLGAVLGALAALRPAVDTALRLATDGAVLIPAILAMLVLGAALPHAGVAAIGVTGVVLGTPYAAKVLQPAAAVVAMSGHVEAAEGTGETVPRLILCEILPSMRRTVTAVFGLRMVEATYLVATAAFLHVPTGLDDTNWAQSVRDNGAGLLLNPWAALAPALMIAATSIAVTLATRRPGTVDPAGVAA</sequence>
<dbReference type="InterPro" id="IPR000515">
    <property type="entry name" value="MetI-like"/>
</dbReference>
<organism evidence="9 10">
    <name type="scientific">Tsukamurella sputi</name>
    <dbReference type="NCBI Taxonomy" id="2591848"/>
    <lineage>
        <taxon>Bacteria</taxon>
        <taxon>Bacillati</taxon>
        <taxon>Actinomycetota</taxon>
        <taxon>Actinomycetes</taxon>
        <taxon>Mycobacteriales</taxon>
        <taxon>Tsukamurellaceae</taxon>
        <taxon>Tsukamurella</taxon>
    </lineage>
</organism>
<evidence type="ECO:0000313" key="10">
    <source>
        <dbReference type="Proteomes" id="UP000319792"/>
    </source>
</evidence>
<feature type="transmembrane region" description="Helical" evidence="7">
    <location>
        <begin position="191"/>
        <end position="210"/>
    </location>
</feature>
<evidence type="ECO:0000259" key="8">
    <source>
        <dbReference type="PROSITE" id="PS50928"/>
    </source>
</evidence>
<reference evidence="9 10" key="1">
    <citation type="submission" date="2019-08" db="EMBL/GenBank/DDBJ databases">
        <title>Tsukamurella conjunctivitidis sp. nov., Tsukamurella assacharolytica sp. nov. and Tsukamurella sputae sp. nov. isolated from patients with conjunctivitis, bacteraemia (lymphoma) and respiratory infection (sputum) in Hong Kong.</title>
        <authorList>
            <person name="Fok K.M.N."/>
            <person name="Fong J.Y.H."/>
        </authorList>
    </citation>
    <scope>NUCLEOTIDE SEQUENCE [LARGE SCALE GENOMIC DNA]</scope>
    <source>
        <strain evidence="9 10">HKU70</strain>
    </source>
</reference>
<comment type="caution">
    <text evidence="9">The sequence shown here is derived from an EMBL/GenBank/DDBJ whole genome shotgun (WGS) entry which is preliminary data.</text>
</comment>
<keyword evidence="10" id="KW-1185">Reference proteome</keyword>
<evidence type="ECO:0000256" key="7">
    <source>
        <dbReference type="RuleBase" id="RU363032"/>
    </source>
</evidence>
<keyword evidence="3" id="KW-1003">Cell membrane</keyword>
<dbReference type="GO" id="GO:0005886">
    <property type="term" value="C:plasma membrane"/>
    <property type="evidence" value="ECO:0007669"/>
    <property type="project" value="UniProtKB-SubCell"/>
</dbReference>
<dbReference type="InterPro" id="IPR050366">
    <property type="entry name" value="BP-dependent_transpt_permease"/>
</dbReference>
<evidence type="ECO:0000256" key="2">
    <source>
        <dbReference type="ARBA" id="ARBA00022448"/>
    </source>
</evidence>
<dbReference type="PROSITE" id="PS50928">
    <property type="entry name" value="ABC_TM1"/>
    <property type="match status" value="1"/>
</dbReference>
<keyword evidence="5 7" id="KW-1133">Transmembrane helix</keyword>
<dbReference type="GO" id="GO:0055085">
    <property type="term" value="P:transmembrane transport"/>
    <property type="evidence" value="ECO:0007669"/>
    <property type="project" value="InterPro"/>
</dbReference>
<proteinExistence type="inferred from homology"/>
<dbReference type="AlphaFoldDB" id="A0A5C5RRS2"/>
<dbReference type="PANTHER" id="PTHR43386">
    <property type="entry name" value="OLIGOPEPTIDE TRANSPORT SYSTEM PERMEASE PROTEIN APPC"/>
    <property type="match status" value="1"/>
</dbReference>
<dbReference type="InterPro" id="IPR035906">
    <property type="entry name" value="MetI-like_sf"/>
</dbReference>
<evidence type="ECO:0000256" key="3">
    <source>
        <dbReference type="ARBA" id="ARBA00022475"/>
    </source>
</evidence>
<accession>A0A5C5RRS2</accession>
<feature type="transmembrane region" description="Helical" evidence="7">
    <location>
        <begin position="103"/>
        <end position="123"/>
    </location>
</feature>
<protein>
    <submittedName>
        <fullName evidence="9">ABC transporter permease</fullName>
    </submittedName>
</protein>
<gene>
    <name evidence="9" type="ORF">FK268_08035</name>
</gene>
<evidence type="ECO:0000256" key="5">
    <source>
        <dbReference type="ARBA" id="ARBA00022989"/>
    </source>
</evidence>
<keyword evidence="2 7" id="KW-0813">Transport</keyword>
<keyword evidence="6 7" id="KW-0472">Membrane</keyword>
<feature type="transmembrane region" description="Helical" evidence="7">
    <location>
        <begin position="230"/>
        <end position="254"/>
    </location>
</feature>
<keyword evidence="4 7" id="KW-0812">Transmembrane</keyword>
<feature type="transmembrane region" description="Helical" evidence="7">
    <location>
        <begin position="129"/>
        <end position="148"/>
    </location>
</feature>
<name>A0A5C5RRS2_9ACTN</name>
<dbReference type="SUPFAM" id="SSF161098">
    <property type="entry name" value="MetI-like"/>
    <property type="match status" value="1"/>
</dbReference>
<evidence type="ECO:0000256" key="4">
    <source>
        <dbReference type="ARBA" id="ARBA00022692"/>
    </source>
</evidence>
<dbReference type="OrthoDB" id="6637947at2"/>
<comment type="similarity">
    <text evidence="7">Belongs to the binding-protein-dependent transport system permease family.</text>
</comment>
<comment type="subcellular location">
    <subcellularLocation>
        <location evidence="1 7">Cell membrane</location>
        <topology evidence="1 7">Multi-pass membrane protein</topology>
    </subcellularLocation>
</comment>
<dbReference type="RefSeq" id="WP_146432896.1">
    <property type="nucleotide sequence ID" value="NZ_VIGV01000002.1"/>
</dbReference>
<feature type="transmembrane region" description="Helical" evidence="7">
    <location>
        <begin position="69"/>
        <end position="91"/>
    </location>
</feature>
<dbReference type="Pfam" id="PF00528">
    <property type="entry name" value="BPD_transp_1"/>
    <property type="match status" value="1"/>
</dbReference>
<dbReference type="PANTHER" id="PTHR43386:SF25">
    <property type="entry name" value="PEPTIDE ABC TRANSPORTER PERMEASE PROTEIN"/>
    <property type="match status" value="1"/>
</dbReference>
<dbReference type="Proteomes" id="UP000319792">
    <property type="component" value="Unassembled WGS sequence"/>
</dbReference>
<feature type="domain" description="ABC transmembrane type-1" evidence="8">
    <location>
        <begin position="70"/>
        <end position="255"/>
    </location>
</feature>
<evidence type="ECO:0000256" key="1">
    <source>
        <dbReference type="ARBA" id="ARBA00004651"/>
    </source>
</evidence>